<feature type="compositionally biased region" description="Polar residues" evidence="1">
    <location>
        <begin position="1"/>
        <end position="16"/>
    </location>
</feature>
<evidence type="ECO:0000256" key="1">
    <source>
        <dbReference type="SAM" id="MobiDB-lite"/>
    </source>
</evidence>
<organism evidence="2">
    <name type="scientific">Arundo donax</name>
    <name type="common">Giant reed</name>
    <name type="synonym">Donax arundinaceus</name>
    <dbReference type="NCBI Taxonomy" id="35708"/>
    <lineage>
        <taxon>Eukaryota</taxon>
        <taxon>Viridiplantae</taxon>
        <taxon>Streptophyta</taxon>
        <taxon>Embryophyta</taxon>
        <taxon>Tracheophyta</taxon>
        <taxon>Spermatophyta</taxon>
        <taxon>Magnoliopsida</taxon>
        <taxon>Liliopsida</taxon>
        <taxon>Poales</taxon>
        <taxon>Poaceae</taxon>
        <taxon>PACMAD clade</taxon>
        <taxon>Arundinoideae</taxon>
        <taxon>Arundineae</taxon>
        <taxon>Arundo</taxon>
    </lineage>
</organism>
<reference evidence="2" key="2">
    <citation type="journal article" date="2015" name="Data Brief">
        <title>Shoot transcriptome of the giant reed, Arundo donax.</title>
        <authorList>
            <person name="Barrero R.A."/>
            <person name="Guerrero F.D."/>
            <person name="Moolhuijzen P."/>
            <person name="Goolsby J.A."/>
            <person name="Tidwell J."/>
            <person name="Bellgard S.E."/>
            <person name="Bellgard M.I."/>
        </authorList>
    </citation>
    <scope>NUCLEOTIDE SEQUENCE</scope>
    <source>
        <tissue evidence="2">Shoot tissue taken approximately 20 cm above the soil surface</tissue>
    </source>
</reference>
<evidence type="ECO:0000313" key="2">
    <source>
        <dbReference type="EMBL" id="JAE22788.1"/>
    </source>
</evidence>
<feature type="region of interest" description="Disordered" evidence="1">
    <location>
        <begin position="87"/>
        <end position="106"/>
    </location>
</feature>
<accession>A0A0A9GQ25</accession>
<sequence length="106" mass="11080">MSLFRNASSGQLSSDGVGSAPVKNGMSMTTPRRRTGWSWSAAGAPEKRTFMWCARTPPADSPATKTLLTSACSANHGSAALWSRSQSRTAAASSMAAGRRCSGARR</sequence>
<dbReference type="AlphaFoldDB" id="A0A0A9GQ25"/>
<feature type="region of interest" description="Disordered" evidence="1">
    <location>
        <begin position="1"/>
        <end position="42"/>
    </location>
</feature>
<dbReference type="EMBL" id="GBRH01175108">
    <property type="protein sequence ID" value="JAE22788.1"/>
    <property type="molecule type" value="Transcribed_RNA"/>
</dbReference>
<name>A0A0A9GQ25_ARUDO</name>
<reference evidence="2" key="1">
    <citation type="submission" date="2014-09" db="EMBL/GenBank/DDBJ databases">
        <authorList>
            <person name="Magalhaes I.L.F."/>
            <person name="Oliveira U."/>
            <person name="Santos F.R."/>
            <person name="Vidigal T.H.D.A."/>
            <person name="Brescovit A.D."/>
            <person name="Santos A.J."/>
        </authorList>
    </citation>
    <scope>NUCLEOTIDE SEQUENCE</scope>
    <source>
        <tissue evidence="2">Shoot tissue taken approximately 20 cm above the soil surface</tissue>
    </source>
</reference>
<protein>
    <submittedName>
        <fullName evidence="2">Uncharacterized protein</fullName>
    </submittedName>
</protein>
<proteinExistence type="predicted"/>